<organism evidence="4 5">
    <name type="scientific">Candidatus Taenaricola geysiri</name>
    <dbReference type="NCBI Taxonomy" id="1974752"/>
    <lineage>
        <taxon>Bacteria</taxon>
        <taxon>Pseudomonadati</taxon>
        <taxon>Candidatus Omnitrophota</taxon>
        <taxon>Candidatus Taenaricola</taxon>
    </lineage>
</organism>
<dbReference type="SUPFAM" id="SSF53041">
    <property type="entry name" value="Resolvase-like"/>
    <property type="match status" value="1"/>
</dbReference>
<feature type="non-terminal residue" evidence="4">
    <location>
        <position position="434"/>
    </location>
</feature>
<feature type="coiled-coil region" evidence="1">
    <location>
        <begin position="340"/>
        <end position="395"/>
    </location>
</feature>
<gene>
    <name evidence="4" type="ORF">COW11_02245</name>
</gene>
<evidence type="ECO:0008006" key="6">
    <source>
        <dbReference type="Google" id="ProtNLM"/>
    </source>
</evidence>
<comment type="caution">
    <text evidence="4">The sequence shown here is derived from an EMBL/GenBank/DDBJ whole genome shotgun (WGS) entry which is preliminary data.</text>
</comment>
<dbReference type="PANTHER" id="PTHR30461:SF23">
    <property type="entry name" value="DNA RECOMBINASE-RELATED"/>
    <property type="match status" value="1"/>
</dbReference>
<dbReference type="InterPro" id="IPR025827">
    <property type="entry name" value="Zn_ribbon_recom_dom"/>
</dbReference>
<dbReference type="Pfam" id="PF07508">
    <property type="entry name" value="Recombinase"/>
    <property type="match status" value="1"/>
</dbReference>
<feature type="domain" description="Recombinase" evidence="3">
    <location>
        <begin position="140"/>
        <end position="247"/>
    </location>
</feature>
<dbReference type="Gene3D" id="3.90.1750.20">
    <property type="entry name" value="Putative Large Serine Recombinase, Chain B, Domain 2"/>
    <property type="match status" value="1"/>
</dbReference>
<reference evidence="4 5" key="1">
    <citation type="submission" date="2017-09" db="EMBL/GenBank/DDBJ databases">
        <title>Depth-based differentiation of microbial function through sediment-hosted aquifers and enrichment of novel symbionts in the deep terrestrial subsurface.</title>
        <authorList>
            <person name="Probst A.J."/>
            <person name="Ladd B."/>
            <person name="Jarett J.K."/>
            <person name="Geller-Mcgrath D.E."/>
            <person name="Sieber C.M."/>
            <person name="Emerson J.B."/>
            <person name="Anantharaman K."/>
            <person name="Thomas B.C."/>
            <person name="Malmstrom R."/>
            <person name="Stieglmeier M."/>
            <person name="Klingl A."/>
            <person name="Woyke T."/>
            <person name="Ryan C.M."/>
            <person name="Banfield J.F."/>
        </authorList>
    </citation>
    <scope>NUCLEOTIDE SEQUENCE [LARGE SCALE GENOMIC DNA]</scope>
    <source>
        <strain evidence="4">CG12_big_fil_rev_8_21_14_0_65_43_15</strain>
    </source>
</reference>
<dbReference type="CDD" id="cd00338">
    <property type="entry name" value="Ser_Recombinase"/>
    <property type="match status" value="1"/>
</dbReference>
<dbReference type="Pfam" id="PF00239">
    <property type="entry name" value="Resolvase"/>
    <property type="match status" value="1"/>
</dbReference>
<dbReference type="GO" id="GO:0003677">
    <property type="term" value="F:DNA binding"/>
    <property type="evidence" value="ECO:0007669"/>
    <property type="project" value="InterPro"/>
</dbReference>
<dbReference type="EMBL" id="PFGP01000045">
    <property type="protein sequence ID" value="PIW66641.1"/>
    <property type="molecule type" value="Genomic_DNA"/>
</dbReference>
<keyword evidence="1" id="KW-0175">Coiled coil</keyword>
<evidence type="ECO:0000256" key="1">
    <source>
        <dbReference type="SAM" id="Coils"/>
    </source>
</evidence>
<dbReference type="InterPro" id="IPR038109">
    <property type="entry name" value="DNA_bind_recomb_sf"/>
</dbReference>
<accession>A0A2J0LFM0</accession>
<dbReference type="SMART" id="SM00857">
    <property type="entry name" value="Resolvase"/>
    <property type="match status" value="1"/>
</dbReference>
<evidence type="ECO:0000313" key="4">
    <source>
        <dbReference type="EMBL" id="PIW66641.1"/>
    </source>
</evidence>
<dbReference type="AlphaFoldDB" id="A0A2J0LFM0"/>
<dbReference type="GO" id="GO:0000150">
    <property type="term" value="F:DNA strand exchange activity"/>
    <property type="evidence" value="ECO:0007669"/>
    <property type="project" value="InterPro"/>
</dbReference>
<dbReference type="InterPro" id="IPR011109">
    <property type="entry name" value="DNA_bind_recombinase_dom"/>
</dbReference>
<feature type="non-terminal residue" evidence="4">
    <location>
        <position position="1"/>
    </location>
</feature>
<dbReference type="InterPro" id="IPR006119">
    <property type="entry name" value="Resolv_N"/>
</dbReference>
<feature type="domain" description="Resolvase/invertase-type recombinase catalytic" evidence="2">
    <location>
        <begin position="1"/>
        <end position="133"/>
    </location>
</feature>
<proteinExistence type="predicted"/>
<name>A0A2J0LFM0_9BACT</name>
<evidence type="ECO:0000313" key="5">
    <source>
        <dbReference type="Proteomes" id="UP000231267"/>
    </source>
</evidence>
<dbReference type="Proteomes" id="UP000231267">
    <property type="component" value="Unassembled WGS sequence"/>
</dbReference>
<dbReference type="InterPro" id="IPR050639">
    <property type="entry name" value="SSR_resolvase"/>
</dbReference>
<dbReference type="InterPro" id="IPR036162">
    <property type="entry name" value="Resolvase-like_N_sf"/>
</dbReference>
<evidence type="ECO:0000259" key="3">
    <source>
        <dbReference type="PROSITE" id="PS51737"/>
    </source>
</evidence>
<evidence type="ECO:0000259" key="2">
    <source>
        <dbReference type="PROSITE" id="PS51736"/>
    </source>
</evidence>
<protein>
    <recommendedName>
        <fullName evidence="6">Recombinase domain-containing protein</fullName>
    </recommendedName>
</protein>
<dbReference type="PROSITE" id="PS51736">
    <property type="entry name" value="RECOMBINASES_3"/>
    <property type="match status" value="1"/>
</dbReference>
<dbReference type="Gene3D" id="3.40.50.1390">
    <property type="entry name" value="Resolvase, N-terminal catalytic domain"/>
    <property type="match status" value="1"/>
</dbReference>
<dbReference type="PROSITE" id="PS51737">
    <property type="entry name" value="RECOMBINASE_DNA_BIND"/>
    <property type="match status" value="1"/>
</dbReference>
<dbReference type="Pfam" id="PF13408">
    <property type="entry name" value="Zn_ribbon_recom"/>
    <property type="match status" value="1"/>
</dbReference>
<dbReference type="PANTHER" id="PTHR30461">
    <property type="entry name" value="DNA-INVERTASE FROM LAMBDOID PROPHAGE"/>
    <property type="match status" value="1"/>
</dbReference>
<sequence length="434" mass="49404">RQMLSIESQINELREFAKKENLEIVEEFTEAKTAKEPGRPVFSYVLKQIEGGLASGILAWHPDRLARNSIDGGKIIYFVDIGKIVDLRFPTYRFDNSAQGKFMLSIAFGQSKYYVDNLSENVKRGLREKLRRGEWPGIAPIGYFNDLATHSVKPNSEKARFVFKAFELYATGDYSLEELLKEVNRWGLTAKAGKPIFKSCLAKMLRNPFYYGHMIYKGEEYEASHPPLVPKQLFDRVQAVLEQKTRVIKKTIDKFTFTGLIKCGECGASITAETHKGHTYYRCTKKITTCTQKFLREEALLEQINNAILKVFIENGAKEEIILRLEKLAQEESKASSSIARQAADKLKEFDSKIERLIDLYIAKEITPEEYQRKKAKLLNEKKELQERLGKAAKSGGGWLEPAKEFVTTCNQAGSVAWQENPSAKRAFLKILGS</sequence>